<dbReference type="AlphaFoldDB" id="A0A0P6XSH6"/>
<dbReference type="GO" id="GO:0006355">
    <property type="term" value="P:regulation of DNA-templated transcription"/>
    <property type="evidence" value="ECO:0007669"/>
    <property type="project" value="InterPro"/>
</dbReference>
<reference evidence="6 7" key="1">
    <citation type="submission" date="2015-07" db="EMBL/GenBank/DDBJ databases">
        <title>Draft genome of Bellilinea caldifistulae DSM 17877.</title>
        <authorList>
            <person name="Hemp J."/>
            <person name="Ward L.M."/>
            <person name="Pace L.A."/>
            <person name="Fischer W.W."/>
        </authorList>
    </citation>
    <scope>NUCLEOTIDE SEQUENCE [LARGE SCALE GENOMIC DNA]</scope>
    <source>
        <strain evidence="6 7">GOMI-1</strain>
    </source>
</reference>
<gene>
    <name evidence="6" type="ORF">AC812_01435</name>
</gene>
<dbReference type="RefSeq" id="WP_061913071.1">
    <property type="nucleotide sequence ID" value="NZ_DF967971.1"/>
</dbReference>
<sequence length="219" mass="24211">METIRVLLVDDHPVVRKGIRAMLESEKGMQVVGECSDGEQAVRQYAALRPDVVLMDLVMPQMDGIEAIRRILEMDGNARLLVLTSFSTDDKVFAALQAGAAGYLLKDSDPDDLLRAIRQVHRGESSLHPAVARKLLSEMTQPRLPAEPDPLTEREKEVLAYIAQGLSNQEIAEKMVVSKATVHSHVSRILAKLQLDSRTQAALYAIQKGYITLPKTTQS</sequence>
<proteinExistence type="predicted"/>
<dbReference type="STRING" id="360411.AC812_01435"/>
<dbReference type="SMART" id="SM00448">
    <property type="entry name" value="REC"/>
    <property type="match status" value="1"/>
</dbReference>
<name>A0A0P6XSH6_9CHLR</name>
<dbReference type="CDD" id="cd06170">
    <property type="entry name" value="LuxR_C_like"/>
    <property type="match status" value="1"/>
</dbReference>
<dbReference type="PANTHER" id="PTHR43214">
    <property type="entry name" value="TWO-COMPONENT RESPONSE REGULATOR"/>
    <property type="match status" value="1"/>
</dbReference>
<dbReference type="InterPro" id="IPR000792">
    <property type="entry name" value="Tscrpt_reg_LuxR_C"/>
</dbReference>
<dbReference type="PROSITE" id="PS00622">
    <property type="entry name" value="HTH_LUXR_1"/>
    <property type="match status" value="1"/>
</dbReference>
<feature type="domain" description="HTH luxR-type" evidence="4">
    <location>
        <begin position="144"/>
        <end position="209"/>
    </location>
</feature>
<keyword evidence="1 3" id="KW-0597">Phosphoprotein</keyword>
<dbReference type="InterPro" id="IPR058245">
    <property type="entry name" value="NreC/VraR/RcsB-like_REC"/>
</dbReference>
<dbReference type="PANTHER" id="PTHR43214:SF43">
    <property type="entry name" value="TWO-COMPONENT RESPONSE REGULATOR"/>
    <property type="match status" value="1"/>
</dbReference>
<keyword evidence="7" id="KW-1185">Reference proteome</keyword>
<dbReference type="PRINTS" id="PR00038">
    <property type="entry name" value="HTHLUXR"/>
</dbReference>
<dbReference type="InterPro" id="IPR001789">
    <property type="entry name" value="Sig_transdc_resp-reg_receiver"/>
</dbReference>
<dbReference type="GO" id="GO:0003677">
    <property type="term" value="F:DNA binding"/>
    <property type="evidence" value="ECO:0007669"/>
    <property type="project" value="UniProtKB-KW"/>
</dbReference>
<feature type="modified residue" description="4-aspartylphosphate" evidence="3">
    <location>
        <position position="56"/>
    </location>
</feature>
<evidence type="ECO:0000313" key="7">
    <source>
        <dbReference type="Proteomes" id="UP000050514"/>
    </source>
</evidence>
<dbReference type="OrthoDB" id="9787019at2"/>
<dbReference type="PROSITE" id="PS50043">
    <property type="entry name" value="HTH_LUXR_2"/>
    <property type="match status" value="1"/>
</dbReference>
<dbReference type="InterPro" id="IPR039420">
    <property type="entry name" value="WalR-like"/>
</dbReference>
<dbReference type="PROSITE" id="PS50110">
    <property type="entry name" value="RESPONSE_REGULATORY"/>
    <property type="match status" value="1"/>
</dbReference>
<dbReference type="SUPFAM" id="SSF52172">
    <property type="entry name" value="CheY-like"/>
    <property type="match status" value="1"/>
</dbReference>
<feature type="domain" description="Response regulatory" evidence="5">
    <location>
        <begin position="5"/>
        <end position="121"/>
    </location>
</feature>
<dbReference type="Pfam" id="PF00196">
    <property type="entry name" value="GerE"/>
    <property type="match status" value="1"/>
</dbReference>
<dbReference type="Pfam" id="PF00072">
    <property type="entry name" value="Response_reg"/>
    <property type="match status" value="1"/>
</dbReference>
<dbReference type="Gene3D" id="3.40.50.2300">
    <property type="match status" value="1"/>
</dbReference>
<evidence type="ECO:0000313" key="6">
    <source>
        <dbReference type="EMBL" id="KPL78117.1"/>
    </source>
</evidence>
<dbReference type="InterPro" id="IPR011006">
    <property type="entry name" value="CheY-like_superfamily"/>
</dbReference>
<dbReference type="Proteomes" id="UP000050514">
    <property type="component" value="Unassembled WGS sequence"/>
</dbReference>
<organism evidence="6 7">
    <name type="scientific">Bellilinea caldifistulae</name>
    <dbReference type="NCBI Taxonomy" id="360411"/>
    <lineage>
        <taxon>Bacteria</taxon>
        <taxon>Bacillati</taxon>
        <taxon>Chloroflexota</taxon>
        <taxon>Anaerolineae</taxon>
        <taxon>Anaerolineales</taxon>
        <taxon>Anaerolineaceae</taxon>
        <taxon>Bellilinea</taxon>
    </lineage>
</organism>
<accession>A0A0P6XSH6</accession>
<dbReference type="CDD" id="cd17535">
    <property type="entry name" value="REC_NarL-like"/>
    <property type="match status" value="1"/>
</dbReference>
<keyword evidence="2" id="KW-0238">DNA-binding</keyword>
<dbReference type="SMART" id="SM00421">
    <property type="entry name" value="HTH_LUXR"/>
    <property type="match status" value="1"/>
</dbReference>
<evidence type="ECO:0000256" key="1">
    <source>
        <dbReference type="ARBA" id="ARBA00022553"/>
    </source>
</evidence>
<dbReference type="EMBL" id="LGHJ01000006">
    <property type="protein sequence ID" value="KPL78117.1"/>
    <property type="molecule type" value="Genomic_DNA"/>
</dbReference>
<dbReference type="GO" id="GO:0000160">
    <property type="term" value="P:phosphorelay signal transduction system"/>
    <property type="evidence" value="ECO:0007669"/>
    <property type="project" value="InterPro"/>
</dbReference>
<evidence type="ECO:0000259" key="4">
    <source>
        <dbReference type="PROSITE" id="PS50043"/>
    </source>
</evidence>
<protein>
    <submittedName>
        <fullName evidence="6">LuxR family transcriptional regulator</fullName>
    </submittedName>
</protein>
<evidence type="ECO:0000256" key="3">
    <source>
        <dbReference type="PROSITE-ProRule" id="PRU00169"/>
    </source>
</evidence>
<comment type="caution">
    <text evidence="6">The sequence shown here is derived from an EMBL/GenBank/DDBJ whole genome shotgun (WGS) entry which is preliminary data.</text>
</comment>
<evidence type="ECO:0000256" key="2">
    <source>
        <dbReference type="ARBA" id="ARBA00023125"/>
    </source>
</evidence>
<evidence type="ECO:0000259" key="5">
    <source>
        <dbReference type="PROSITE" id="PS50110"/>
    </source>
</evidence>